<dbReference type="AlphaFoldDB" id="A0A7J6W6G4"/>
<evidence type="ECO:0000313" key="1">
    <source>
        <dbReference type="EMBL" id="KAF5192120.1"/>
    </source>
</evidence>
<name>A0A7J6W6G4_THATH</name>
<dbReference type="EMBL" id="JABWDY010021824">
    <property type="protein sequence ID" value="KAF5192120.1"/>
    <property type="molecule type" value="Genomic_DNA"/>
</dbReference>
<comment type="caution">
    <text evidence="1">The sequence shown here is derived from an EMBL/GenBank/DDBJ whole genome shotgun (WGS) entry which is preliminary data.</text>
</comment>
<feature type="non-terminal residue" evidence="1">
    <location>
        <position position="101"/>
    </location>
</feature>
<proteinExistence type="predicted"/>
<gene>
    <name evidence="1" type="ORF">FRX31_018293</name>
</gene>
<reference evidence="1 2" key="1">
    <citation type="submission" date="2020-06" db="EMBL/GenBank/DDBJ databases">
        <title>Transcriptomic and genomic resources for Thalictrum thalictroides and T. hernandezii: Facilitating candidate gene discovery in an emerging model plant lineage.</title>
        <authorList>
            <person name="Arias T."/>
            <person name="Riano-Pachon D.M."/>
            <person name="Di Stilio V.S."/>
        </authorList>
    </citation>
    <scope>NUCLEOTIDE SEQUENCE [LARGE SCALE GENOMIC DNA]</scope>
    <source>
        <strain evidence="2">cv. WT478/WT964</strain>
        <tissue evidence="1">Leaves</tissue>
    </source>
</reference>
<dbReference type="Proteomes" id="UP000554482">
    <property type="component" value="Unassembled WGS sequence"/>
</dbReference>
<sequence>MAVVSCNIPLVSRCHCCLHPSLETNHHLFLHSDTAQEVWRHFNNLFDIRWPRFYNLSVILNLWFKRGGKGSLEQISYTLTPLLILWEVWKERCARIYEENY</sequence>
<evidence type="ECO:0000313" key="2">
    <source>
        <dbReference type="Proteomes" id="UP000554482"/>
    </source>
</evidence>
<organism evidence="1 2">
    <name type="scientific">Thalictrum thalictroides</name>
    <name type="common">Rue-anemone</name>
    <name type="synonym">Anemone thalictroides</name>
    <dbReference type="NCBI Taxonomy" id="46969"/>
    <lineage>
        <taxon>Eukaryota</taxon>
        <taxon>Viridiplantae</taxon>
        <taxon>Streptophyta</taxon>
        <taxon>Embryophyta</taxon>
        <taxon>Tracheophyta</taxon>
        <taxon>Spermatophyta</taxon>
        <taxon>Magnoliopsida</taxon>
        <taxon>Ranunculales</taxon>
        <taxon>Ranunculaceae</taxon>
        <taxon>Thalictroideae</taxon>
        <taxon>Thalictrum</taxon>
    </lineage>
</organism>
<accession>A0A7J6W6G4</accession>
<protein>
    <submittedName>
        <fullName evidence="1">Uncharacterized protein</fullName>
    </submittedName>
</protein>
<keyword evidence="2" id="KW-1185">Reference proteome</keyword>